<organism evidence="9 10">
    <name type="scientific">Rhodotorula taiwanensis</name>
    <dbReference type="NCBI Taxonomy" id="741276"/>
    <lineage>
        <taxon>Eukaryota</taxon>
        <taxon>Fungi</taxon>
        <taxon>Dikarya</taxon>
        <taxon>Basidiomycota</taxon>
        <taxon>Pucciniomycotina</taxon>
        <taxon>Microbotryomycetes</taxon>
        <taxon>Sporidiobolales</taxon>
        <taxon>Sporidiobolaceae</taxon>
        <taxon>Rhodotorula</taxon>
    </lineage>
</organism>
<dbReference type="InterPro" id="IPR001005">
    <property type="entry name" value="SANT/Myb"/>
</dbReference>
<accession>A0A2S5B4B7</accession>
<feature type="compositionally biased region" description="Polar residues" evidence="5">
    <location>
        <begin position="1"/>
        <end position="21"/>
    </location>
</feature>
<comment type="caution">
    <text evidence="9">The sequence shown here is derived from an EMBL/GenBank/DDBJ whole genome shotgun (WGS) entry which is preliminary data.</text>
</comment>
<dbReference type="PANTHER" id="PTHR12802">
    <property type="entry name" value="SWI/SNF COMPLEX-RELATED"/>
    <property type="match status" value="1"/>
</dbReference>
<keyword evidence="3" id="KW-0804">Transcription</keyword>
<dbReference type="InterPro" id="IPR032451">
    <property type="entry name" value="SMARCC_C"/>
</dbReference>
<keyword evidence="4" id="KW-0539">Nucleus</keyword>
<dbReference type="Gene3D" id="1.10.10.10">
    <property type="entry name" value="Winged helix-like DNA-binding domain superfamily/Winged helix DNA-binding domain"/>
    <property type="match status" value="1"/>
</dbReference>
<evidence type="ECO:0000256" key="3">
    <source>
        <dbReference type="ARBA" id="ARBA00023163"/>
    </source>
</evidence>
<dbReference type="InterPro" id="IPR007526">
    <property type="entry name" value="SWIRM"/>
</dbReference>
<dbReference type="GO" id="GO:0003677">
    <property type="term" value="F:DNA binding"/>
    <property type="evidence" value="ECO:0007669"/>
    <property type="project" value="UniProtKB-KW"/>
</dbReference>
<dbReference type="InterPro" id="IPR036388">
    <property type="entry name" value="WH-like_DNA-bd_sf"/>
</dbReference>
<feature type="domain" description="SWIRM" evidence="7">
    <location>
        <begin position="129"/>
        <end position="226"/>
    </location>
</feature>
<protein>
    <submittedName>
        <fullName evidence="9">Uncharacterized protein</fullName>
    </submittedName>
</protein>
<feature type="compositionally biased region" description="Basic and acidic residues" evidence="5">
    <location>
        <begin position="491"/>
        <end position="504"/>
    </location>
</feature>
<dbReference type="FunFam" id="1.10.10.10:FF:000020">
    <property type="entry name" value="SWI/SNF complex subunit SMARCC2 isoform c"/>
    <property type="match status" value="1"/>
</dbReference>
<feature type="domain" description="Myb-like" evidence="6">
    <location>
        <begin position="385"/>
        <end position="429"/>
    </location>
</feature>
<sequence>MQADTSMSGQANESGSATPQKRSVDDDLVPASVDPNNNDASDATAAAPDTKRQRTEESNAPSNGTPAPPASAQASGSGGQGAPPPPAAVDEDANQKTAEAAGMMGDDPASVQKRMTTARRHLAAQTHPVIIPSYATWFSLAAIHQLERRSLPEFFNGKNRSKTPSIYKDYRDFMIHTYRLNPSEYLTVTACRRNLAGDVCAIMRVHAFLEQWGLINYQIDADSRPSALGPPFTGHFRILVDTPRGLAPLHPGSSAAGTSSAAAASGSVLRTDLIKTDPSRPAQPDQRLSSTSAASLAQEAARSQSGGSIPPCHTCGATTPTVRYTALSTAAKQRAAPGETLSICGACYSEGRFPSTLHAGDFVRLDADPFGHDDGDAAGGSSARPWSEQEILLLLEGLEMFPENDWDRIADHVSTRSKEACIAKFLRLPIEDQYLAEAGGVPNGGPYGLAKVPFGKTDNPVLSVVAFLAGAVEKQVAAKAAGEAIEELEKSLKSEAGKSEKSDAMEVDADGQEKGQNGADGADAKPATTDAGSEGALVDSSRTSSRANVRKAALTALGSAAAKAHALALEEDASLHALVTAVVEAQVRKLDLKLKHFDELEALVEAERRSLEVQKQQLADERLRVNRLVGEAASLLQRAKENPAQVQPIEVQQVAAQMGSAPPRAQPVENPGPAPAQTGPAAQLA</sequence>
<dbReference type="CDD" id="cd00167">
    <property type="entry name" value="SANT"/>
    <property type="match status" value="1"/>
</dbReference>
<evidence type="ECO:0000313" key="9">
    <source>
        <dbReference type="EMBL" id="POY71629.1"/>
    </source>
</evidence>
<feature type="region of interest" description="Disordered" evidence="5">
    <location>
        <begin position="1"/>
        <end position="91"/>
    </location>
</feature>
<dbReference type="GO" id="GO:0045893">
    <property type="term" value="P:positive regulation of DNA-templated transcription"/>
    <property type="evidence" value="ECO:0007669"/>
    <property type="project" value="TreeGrafter"/>
</dbReference>
<dbReference type="SMART" id="SM00717">
    <property type="entry name" value="SANT"/>
    <property type="match status" value="1"/>
</dbReference>
<dbReference type="GO" id="GO:0042393">
    <property type="term" value="F:histone binding"/>
    <property type="evidence" value="ECO:0007669"/>
    <property type="project" value="TreeGrafter"/>
</dbReference>
<keyword evidence="2" id="KW-0238">DNA-binding</keyword>
<dbReference type="OrthoDB" id="118550at2759"/>
<dbReference type="SUPFAM" id="SSF46689">
    <property type="entry name" value="Homeodomain-like"/>
    <property type="match status" value="2"/>
</dbReference>
<dbReference type="Pfam" id="PF04433">
    <property type="entry name" value="SWIRM"/>
    <property type="match status" value="1"/>
</dbReference>
<feature type="domain" description="SANT" evidence="8">
    <location>
        <begin position="381"/>
        <end position="433"/>
    </location>
</feature>
<evidence type="ECO:0000259" key="8">
    <source>
        <dbReference type="PROSITE" id="PS51293"/>
    </source>
</evidence>
<gene>
    <name evidence="9" type="ORF">BMF94_5322</name>
</gene>
<evidence type="ECO:0000256" key="1">
    <source>
        <dbReference type="ARBA" id="ARBA00023015"/>
    </source>
</evidence>
<evidence type="ECO:0000313" key="10">
    <source>
        <dbReference type="Proteomes" id="UP000237144"/>
    </source>
</evidence>
<feature type="region of interest" description="Disordered" evidence="5">
    <location>
        <begin position="275"/>
        <end position="314"/>
    </location>
</feature>
<evidence type="ECO:0000259" key="6">
    <source>
        <dbReference type="PROSITE" id="PS50090"/>
    </source>
</evidence>
<feature type="compositionally biased region" description="Low complexity" evidence="5">
    <location>
        <begin position="675"/>
        <end position="685"/>
    </location>
</feature>
<dbReference type="PROSITE" id="PS50934">
    <property type="entry name" value="SWIRM"/>
    <property type="match status" value="1"/>
</dbReference>
<keyword evidence="1" id="KW-0805">Transcription regulation</keyword>
<dbReference type="EMBL" id="PJQD01000075">
    <property type="protein sequence ID" value="POY71629.1"/>
    <property type="molecule type" value="Genomic_DNA"/>
</dbReference>
<dbReference type="PANTHER" id="PTHR12802:SF41">
    <property type="entry name" value="BRAHMA ASSOCIATED PROTEIN 155 KDA"/>
    <property type="match status" value="1"/>
</dbReference>
<dbReference type="GO" id="GO:0006338">
    <property type="term" value="P:chromatin remodeling"/>
    <property type="evidence" value="ECO:0007669"/>
    <property type="project" value="UniProtKB-ARBA"/>
</dbReference>
<proteinExistence type="predicted"/>
<dbReference type="InterPro" id="IPR017884">
    <property type="entry name" value="SANT_dom"/>
</dbReference>
<feature type="region of interest" description="Disordered" evidence="5">
    <location>
        <begin position="491"/>
        <end position="544"/>
    </location>
</feature>
<evidence type="ECO:0000256" key="2">
    <source>
        <dbReference type="ARBA" id="ARBA00023125"/>
    </source>
</evidence>
<dbReference type="Gene3D" id="1.10.10.60">
    <property type="entry name" value="Homeodomain-like"/>
    <property type="match status" value="1"/>
</dbReference>
<name>A0A2S5B4B7_9BASI</name>
<evidence type="ECO:0000256" key="5">
    <source>
        <dbReference type="SAM" id="MobiDB-lite"/>
    </source>
</evidence>
<feature type="compositionally biased region" description="Polar residues" evidence="5">
    <location>
        <begin position="286"/>
        <end position="307"/>
    </location>
</feature>
<dbReference type="FunFam" id="1.10.10.60:FF:000014">
    <property type="entry name" value="SWI/SNF complex subunit SMARCC2 isoform C"/>
    <property type="match status" value="1"/>
</dbReference>
<dbReference type="PROSITE" id="PS51293">
    <property type="entry name" value="SANT"/>
    <property type="match status" value="1"/>
</dbReference>
<evidence type="ECO:0000259" key="7">
    <source>
        <dbReference type="PROSITE" id="PS50934"/>
    </source>
</evidence>
<keyword evidence="10" id="KW-1185">Reference proteome</keyword>
<dbReference type="GO" id="GO:0016514">
    <property type="term" value="C:SWI/SNF complex"/>
    <property type="evidence" value="ECO:0007669"/>
    <property type="project" value="TreeGrafter"/>
</dbReference>
<dbReference type="STRING" id="741276.A0A2S5B4B7"/>
<dbReference type="PROSITE" id="PS50090">
    <property type="entry name" value="MYB_LIKE"/>
    <property type="match status" value="1"/>
</dbReference>
<dbReference type="InterPro" id="IPR009057">
    <property type="entry name" value="Homeodomain-like_sf"/>
</dbReference>
<dbReference type="Proteomes" id="UP000237144">
    <property type="component" value="Unassembled WGS sequence"/>
</dbReference>
<feature type="region of interest" description="Disordered" evidence="5">
    <location>
        <begin position="640"/>
        <end position="685"/>
    </location>
</feature>
<dbReference type="Pfam" id="PF00249">
    <property type="entry name" value="Myb_DNA-binding"/>
    <property type="match status" value="1"/>
</dbReference>
<evidence type="ECO:0000256" key="4">
    <source>
        <dbReference type="ARBA" id="ARBA00023242"/>
    </source>
</evidence>
<reference evidence="9 10" key="1">
    <citation type="journal article" date="2018" name="Front. Microbiol.">
        <title>Prospects for Fungal Bioremediation of Acidic Radioactive Waste Sites: Characterization and Genome Sequence of Rhodotorula taiwanensis MD1149.</title>
        <authorList>
            <person name="Tkavc R."/>
            <person name="Matrosova V.Y."/>
            <person name="Grichenko O.E."/>
            <person name="Gostincar C."/>
            <person name="Volpe R.P."/>
            <person name="Klimenkova P."/>
            <person name="Gaidamakova E.K."/>
            <person name="Zhou C.E."/>
            <person name="Stewart B.J."/>
            <person name="Lyman M.G."/>
            <person name="Malfatti S.A."/>
            <person name="Rubinfeld B."/>
            <person name="Courtot M."/>
            <person name="Singh J."/>
            <person name="Dalgard C.L."/>
            <person name="Hamilton T."/>
            <person name="Frey K.G."/>
            <person name="Gunde-Cimerman N."/>
            <person name="Dugan L."/>
            <person name="Daly M.J."/>
        </authorList>
    </citation>
    <scope>NUCLEOTIDE SEQUENCE [LARGE SCALE GENOMIC DNA]</scope>
    <source>
        <strain evidence="9 10">MD1149</strain>
    </source>
</reference>
<dbReference type="Pfam" id="PF16495">
    <property type="entry name" value="SWIRM-assoc_1"/>
    <property type="match status" value="1"/>
</dbReference>
<dbReference type="AlphaFoldDB" id="A0A2S5B4B7"/>
<feature type="compositionally biased region" description="Low complexity" evidence="5">
    <location>
        <begin position="34"/>
        <end position="48"/>
    </location>
</feature>